<feature type="domain" description="PhnA protein N-terminal proteobacterial" evidence="1">
    <location>
        <begin position="2"/>
        <end position="41"/>
    </location>
</feature>
<name>A0A418YFN5_9GAMM</name>
<gene>
    <name evidence="2" type="ORF">D1Z90_08980</name>
</gene>
<dbReference type="AlphaFoldDB" id="A0A418YFN5"/>
<dbReference type="OrthoDB" id="9810131at2"/>
<dbReference type="Proteomes" id="UP000283255">
    <property type="component" value="Unassembled WGS sequence"/>
</dbReference>
<dbReference type="RefSeq" id="WP_119910416.1">
    <property type="nucleotide sequence ID" value="NZ_QZCH01000009.1"/>
</dbReference>
<protein>
    <submittedName>
        <fullName evidence="2">PhnA domain protein</fullName>
    </submittedName>
</protein>
<evidence type="ECO:0000259" key="1">
    <source>
        <dbReference type="SMART" id="SM00782"/>
    </source>
</evidence>
<dbReference type="InterPro" id="IPR013991">
    <property type="entry name" value="PhnaA_N_proteobac"/>
</dbReference>
<accession>A0A418YFN5</accession>
<dbReference type="EMBL" id="QZCH01000009">
    <property type="protein sequence ID" value="RJG48190.1"/>
    <property type="molecule type" value="Genomic_DNA"/>
</dbReference>
<reference evidence="2 3" key="1">
    <citation type="submission" date="2018-09" db="EMBL/GenBank/DDBJ databases">
        <authorList>
            <person name="Wang F."/>
        </authorList>
    </citation>
    <scope>NUCLEOTIDE SEQUENCE [LARGE SCALE GENOMIC DNA]</scope>
    <source>
        <strain evidence="2 3">PLHSC7-2</strain>
    </source>
</reference>
<dbReference type="PANTHER" id="PTHR30305">
    <property type="entry name" value="PROTEIN YJDM-RELATED"/>
    <property type="match status" value="1"/>
</dbReference>
<dbReference type="Gene3D" id="2.30.30.40">
    <property type="entry name" value="SH3 Domains"/>
    <property type="match status" value="1"/>
</dbReference>
<comment type="caution">
    <text evidence="2">The sequence shown here is derived from an EMBL/GenBank/DDBJ whole genome shotgun (WGS) entry which is preliminary data.</text>
</comment>
<dbReference type="InterPro" id="IPR013988">
    <property type="entry name" value="YjdM_C"/>
</dbReference>
<dbReference type="PANTHER" id="PTHR30305:SF3">
    <property type="entry name" value="PROTEIN YJDM"/>
    <property type="match status" value="1"/>
</dbReference>
<dbReference type="SUPFAM" id="SSF82057">
    <property type="entry name" value="Prokaryotic SH3-related domain"/>
    <property type="match status" value="1"/>
</dbReference>
<dbReference type="Pfam" id="PF03831">
    <property type="entry name" value="YjdM"/>
    <property type="match status" value="1"/>
</dbReference>
<evidence type="ECO:0000313" key="2">
    <source>
        <dbReference type="EMBL" id="RJG48190.1"/>
    </source>
</evidence>
<dbReference type="SMART" id="SM00782">
    <property type="entry name" value="PhnA_Zn_Ribbon"/>
    <property type="match status" value="1"/>
</dbReference>
<sequence length="177" mass="19647">MNTQCDLCASDNKLSLYKVTPASNLGNDEITLCETCLGQIDAPETTDANHWRCLNDSMWSQQSAVQVMAWRQLTFLSEEQSWAQDLLEMLYLEDDVLEWAKSGLAEDVEKTLDVNGHELKAGDSVTLVKDLVVKGANFTAKRGTPVRNIGLTNNPEHIQGRVNGTMIVIIAAYCKKN</sequence>
<reference evidence="2 3" key="2">
    <citation type="submission" date="2019-01" db="EMBL/GenBank/DDBJ databases">
        <title>Motilimonas pumilus sp. nov., isolated from the gut of sea cucumber (Apostichopus japonicus).</title>
        <authorList>
            <person name="Wang F.-Q."/>
            <person name="Ren L.-H."/>
            <person name="Lin Y.-W."/>
            <person name="Sun G.-H."/>
            <person name="Du Z.-J."/>
            <person name="Zhao J.-X."/>
            <person name="Liu X.-J."/>
            <person name="Liu L.-J."/>
        </authorList>
    </citation>
    <scope>NUCLEOTIDE SEQUENCE [LARGE SCALE GENOMIC DNA]</scope>
    <source>
        <strain evidence="2 3">PLHSC7-2</strain>
    </source>
</reference>
<organism evidence="2 3">
    <name type="scientific">Motilimonas pumila</name>
    <dbReference type="NCBI Taxonomy" id="2303987"/>
    <lineage>
        <taxon>Bacteria</taxon>
        <taxon>Pseudomonadati</taxon>
        <taxon>Pseudomonadota</taxon>
        <taxon>Gammaproteobacteria</taxon>
        <taxon>Alteromonadales</taxon>
        <taxon>Alteromonadales genera incertae sedis</taxon>
        <taxon>Motilimonas</taxon>
    </lineage>
</organism>
<proteinExistence type="predicted"/>
<keyword evidence="3" id="KW-1185">Reference proteome</keyword>
<evidence type="ECO:0000313" key="3">
    <source>
        <dbReference type="Proteomes" id="UP000283255"/>
    </source>
</evidence>